<accession>A6VKU8</accession>
<dbReference type="InterPro" id="IPR036388">
    <property type="entry name" value="WH-like_DNA-bd_sf"/>
</dbReference>
<dbReference type="STRING" id="339671.Asuc_0215"/>
<dbReference type="AlphaFoldDB" id="A6VKU8"/>
<dbReference type="GO" id="GO:0003677">
    <property type="term" value="F:DNA binding"/>
    <property type="evidence" value="ECO:0007669"/>
    <property type="project" value="UniProtKB-KW"/>
</dbReference>
<dbReference type="SUPFAM" id="SSF53850">
    <property type="entry name" value="Periplasmic binding protein-like II"/>
    <property type="match status" value="1"/>
</dbReference>
<evidence type="ECO:0000256" key="2">
    <source>
        <dbReference type="ARBA" id="ARBA00023015"/>
    </source>
</evidence>
<gene>
    <name evidence="6" type="ordered locus">Asuc_0215</name>
</gene>
<keyword evidence="2" id="KW-0805">Transcription regulation</keyword>
<proteinExistence type="inferred from homology"/>
<dbReference type="eggNOG" id="COG0583">
    <property type="taxonomic scope" value="Bacteria"/>
</dbReference>
<dbReference type="PRINTS" id="PR00039">
    <property type="entry name" value="HTHLYSR"/>
</dbReference>
<dbReference type="OrthoDB" id="8885940at2"/>
<dbReference type="EC" id="4.2.1.1" evidence="6"/>
<dbReference type="PROSITE" id="PS50931">
    <property type="entry name" value="HTH_LYSR"/>
    <property type="match status" value="1"/>
</dbReference>
<dbReference type="HOGENOM" id="CLU_039613_16_1_6"/>
<dbReference type="PANTHER" id="PTHR30537:SF5">
    <property type="entry name" value="HTH-TYPE TRANSCRIPTIONAL ACTIVATOR TTDR-RELATED"/>
    <property type="match status" value="1"/>
</dbReference>
<evidence type="ECO:0000259" key="5">
    <source>
        <dbReference type="PROSITE" id="PS50931"/>
    </source>
</evidence>
<dbReference type="GO" id="GO:0004089">
    <property type="term" value="F:carbonate dehydratase activity"/>
    <property type="evidence" value="ECO:0007669"/>
    <property type="project" value="UniProtKB-EC"/>
</dbReference>
<keyword evidence="4" id="KW-0804">Transcription</keyword>
<organism evidence="6 7">
    <name type="scientific">Actinobacillus succinogenes (strain ATCC 55618 / DSM 22257 / CCUG 43843 / 130Z)</name>
    <dbReference type="NCBI Taxonomy" id="339671"/>
    <lineage>
        <taxon>Bacteria</taxon>
        <taxon>Pseudomonadati</taxon>
        <taxon>Pseudomonadota</taxon>
        <taxon>Gammaproteobacteria</taxon>
        <taxon>Pasteurellales</taxon>
        <taxon>Pasteurellaceae</taxon>
        <taxon>Actinobacillus</taxon>
    </lineage>
</organism>
<reference evidence="7" key="1">
    <citation type="journal article" date="2010" name="BMC Genomics">
        <title>A genomic perspective on the potential of Actinobacillus succinogenes for industrial succinate production.</title>
        <authorList>
            <person name="McKinlay J.B."/>
            <person name="Laivenieks M."/>
            <person name="Schindler B.D."/>
            <person name="McKinlay A.A."/>
            <person name="Siddaramappa S."/>
            <person name="Challacombe J.F."/>
            <person name="Lowry S.R."/>
            <person name="Clum A."/>
            <person name="Lapidus A.L."/>
            <person name="Burkhart K.B."/>
            <person name="Harkins V."/>
            <person name="Vieille C."/>
        </authorList>
    </citation>
    <scope>NUCLEOTIDE SEQUENCE [LARGE SCALE GENOMIC DNA]</scope>
    <source>
        <strain evidence="7">ATCC 55618 / DSM 22257 / CCUG 43843 / 130Z</strain>
    </source>
</reference>
<dbReference type="EMBL" id="CP000746">
    <property type="protein sequence ID" value="ABR73595.1"/>
    <property type="molecule type" value="Genomic_DNA"/>
</dbReference>
<dbReference type="InterPro" id="IPR058163">
    <property type="entry name" value="LysR-type_TF_proteobact-type"/>
</dbReference>
<dbReference type="SUPFAM" id="SSF46785">
    <property type="entry name" value="Winged helix' DNA-binding domain"/>
    <property type="match status" value="1"/>
</dbReference>
<dbReference type="Gene3D" id="3.40.190.290">
    <property type="match status" value="1"/>
</dbReference>
<evidence type="ECO:0000256" key="1">
    <source>
        <dbReference type="ARBA" id="ARBA00009437"/>
    </source>
</evidence>
<dbReference type="RefSeq" id="WP_011978871.1">
    <property type="nucleotide sequence ID" value="NC_009655.1"/>
</dbReference>
<dbReference type="Pfam" id="PF00126">
    <property type="entry name" value="HTH_1"/>
    <property type="match status" value="1"/>
</dbReference>
<evidence type="ECO:0000256" key="4">
    <source>
        <dbReference type="ARBA" id="ARBA00023163"/>
    </source>
</evidence>
<dbReference type="FunFam" id="1.10.10.10:FF:000001">
    <property type="entry name" value="LysR family transcriptional regulator"/>
    <property type="match status" value="1"/>
</dbReference>
<keyword evidence="6" id="KW-0456">Lyase</keyword>
<dbReference type="Proteomes" id="UP000001114">
    <property type="component" value="Chromosome"/>
</dbReference>
<dbReference type="InterPro" id="IPR036390">
    <property type="entry name" value="WH_DNA-bd_sf"/>
</dbReference>
<sequence length="301" mass="34332">MQSSIYGYLTYFHEIVNKGSIAAAARKLEIAPPAVSNALKLLERHLGLPLFTRTTRKMELTEAGQRLFDSTKDMIRGLDLMMESVRDLAEKPAGAVRITTSTISYLLLIRPHFAEFCERYPDIRLEISVNDGIVDIVKEGFDVGIRFGDRLEQNVVAKKLLDPIRLGLYASESYLSKYGKPESLQDLSRHKLLGYRFVTANRTYPLTLNQNGREISVNMPYSILTNNLIVELDAIRQGIALGRLFEPVVNALHDSEKFIPVLEENWTHYPALYLFYMQHSQKAGRVRVLIDFLLEKSRPNK</sequence>
<comment type="similarity">
    <text evidence="1">Belongs to the LysR transcriptional regulatory family.</text>
</comment>
<evidence type="ECO:0000313" key="6">
    <source>
        <dbReference type="EMBL" id="ABR73595.1"/>
    </source>
</evidence>
<feature type="domain" description="HTH lysR-type" evidence="5">
    <location>
        <begin position="9"/>
        <end position="61"/>
    </location>
</feature>
<dbReference type="InterPro" id="IPR005119">
    <property type="entry name" value="LysR_subst-bd"/>
</dbReference>
<dbReference type="Gene3D" id="1.10.10.10">
    <property type="entry name" value="Winged helix-like DNA-binding domain superfamily/Winged helix DNA-binding domain"/>
    <property type="match status" value="1"/>
</dbReference>
<keyword evidence="3" id="KW-0238">DNA-binding</keyword>
<dbReference type="InterPro" id="IPR000847">
    <property type="entry name" value="LysR_HTH_N"/>
</dbReference>
<dbReference type="PANTHER" id="PTHR30537">
    <property type="entry name" value="HTH-TYPE TRANSCRIPTIONAL REGULATOR"/>
    <property type="match status" value="1"/>
</dbReference>
<dbReference type="Pfam" id="PF03466">
    <property type="entry name" value="LysR_substrate"/>
    <property type="match status" value="1"/>
</dbReference>
<protein>
    <submittedName>
        <fullName evidence="6">Transcriptional regulator, LysR family</fullName>
        <ecNumber evidence="6">4.2.1.1</ecNumber>
    </submittedName>
</protein>
<dbReference type="GO" id="GO:0003700">
    <property type="term" value="F:DNA-binding transcription factor activity"/>
    <property type="evidence" value="ECO:0007669"/>
    <property type="project" value="InterPro"/>
</dbReference>
<evidence type="ECO:0000313" key="7">
    <source>
        <dbReference type="Proteomes" id="UP000001114"/>
    </source>
</evidence>
<keyword evidence="7" id="KW-1185">Reference proteome</keyword>
<name>A6VKU8_ACTSZ</name>
<evidence type="ECO:0000256" key="3">
    <source>
        <dbReference type="ARBA" id="ARBA00023125"/>
    </source>
</evidence>
<dbReference type="KEGG" id="asu:Asuc_0215"/>